<gene>
    <name evidence="1" type="ORF">BEWA_049010</name>
</gene>
<dbReference type="EMBL" id="ACOU01000007">
    <property type="protein sequence ID" value="EKX72434.1"/>
    <property type="molecule type" value="Genomic_DNA"/>
</dbReference>
<evidence type="ECO:0000313" key="1">
    <source>
        <dbReference type="EMBL" id="EKX72434.1"/>
    </source>
</evidence>
<dbReference type="KEGG" id="beq:BEWA_049010"/>
<evidence type="ECO:0000313" key="2">
    <source>
        <dbReference type="Proteomes" id="UP000031512"/>
    </source>
</evidence>
<keyword evidence="2" id="KW-1185">Reference proteome</keyword>
<name>L1LAY9_THEEQ</name>
<accession>L1LAY9</accession>
<dbReference type="RefSeq" id="XP_004831886.1">
    <property type="nucleotide sequence ID" value="XM_004831829.1"/>
</dbReference>
<organism evidence="1 2">
    <name type="scientific">Theileria equi strain WA</name>
    <dbReference type="NCBI Taxonomy" id="1537102"/>
    <lineage>
        <taxon>Eukaryota</taxon>
        <taxon>Sar</taxon>
        <taxon>Alveolata</taxon>
        <taxon>Apicomplexa</taxon>
        <taxon>Aconoidasida</taxon>
        <taxon>Piroplasmida</taxon>
        <taxon>Theileriidae</taxon>
        <taxon>Theileria</taxon>
    </lineage>
</organism>
<protein>
    <submittedName>
        <fullName evidence="1">Uncharacterized protein</fullName>
    </submittedName>
</protein>
<reference evidence="1 2" key="1">
    <citation type="journal article" date="2012" name="BMC Genomics">
        <title>Comparative genomic analysis and phylogenetic position of Theileria equi.</title>
        <authorList>
            <person name="Kappmeyer L.S."/>
            <person name="Thiagarajan M."/>
            <person name="Herndon D.R."/>
            <person name="Ramsay J.D."/>
            <person name="Caler E."/>
            <person name="Djikeng A."/>
            <person name="Gillespie J.J."/>
            <person name="Lau A.O."/>
            <person name="Roalson E.H."/>
            <person name="Silva J.C."/>
            <person name="Silva M.G."/>
            <person name="Suarez C.E."/>
            <person name="Ueti M.W."/>
            <person name="Nene V.M."/>
            <person name="Mealey R.H."/>
            <person name="Knowles D.P."/>
            <person name="Brayton K.A."/>
        </authorList>
    </citation>
    <scope>NUCLEOTIDE SEQUENCE [LARGE SCALE GENOMIC DNA]</scope>
    <source>
        <strain evidence="1 2">WA</strain>
    </source>
</reference>
<sequence>MLSDGSTYTPKDSNGTQFIVRRSKVDASEFYQFIHAAENNARFKVESVTYGENTALNNIKSAYSIDSLSAYYYGNNHTYDDLILVQFGEGNNYYQWSDSYNWIPHSGPISDFIETLGKENCKRKQGHIINLSEKGRTNNTYQCPSCSSINIAVSPSDKSELGYSLYGHTISGGNTSISGFKDERDYQTGFSSLKGYSNVKIFWYPENSGSPLLIYLPGLSTSWYKRKTKDDNEWEEVKENAPFSDNDSSKILKLLKKINGESEGPSGGAIAGYTATGVMTPLATAEAVNYTLNTGWSLIRRVMAIFNAAV</sequence>
<dbReference type="VEuPathDB" id="PiroplasmaDB:BEWA_049010"/>
<dbReference type="GeneID" id="15805060"/>
<proteinExistence type="predicted"/>
<dbReference type="AlphaFoldDB" id="L1LAY9"/>
<comment type="caution">
    <text evidence="1">The sequence shown here is derived from an EMBL/GenBank/DDBJ whole genome shotgun (WGS) entry which is preliminary data.</text>
</comment>
<dbReference type="Proteomes" id="UP000031512">
    <property type="component" value="Unassembled WGS sequence"/>
</dbReference>